<organism evidence="1 2">
    <name type="scientific">Collybiopsis luxurians FD-317 M1</name>
    <dbReference type="NCBI Taxonomy" id="944289"/>
    <lineage>
        <taxon>Eukaryota</taxon>
        <taxon>Fungi</taxon>
        <taxon>Dikarya</taxon>
        <taxon>Basidiomycota</taxon>
        <taxon>Agaricomycotina</taxon>
        <taxon>Agaricomycetes</taxon>
        <taxon>Agaricomycetidae</taxon>
        <taxon>Agaricales</taxon>
        <taxon>Marasmiineae</taxon>
        <taxon>Omphalotaceae</taxon>
        <taxon>Collybiopsis</taxon>
        <taxon>Collybiopsis luxurians</taxon>
    </lineage>
</organism>
<evidence type="ECO:0000313" key="2">
    <source>
        <dbReference type="Proteomes" id="UP000053593"/>
    </source>
</evidence>
<dbReference type="HOGENOM" id="CLU_744069_0_0_1"/>
<dbReference type="Gene3D" id="3.20.20.210">
    <property type="match status" value="1"/>
</dbReference>
<protein>
    <recommendedName>
        <fullName evidence="3">Cobalamin-independent methionine synthase MetE C-terminal/archaeal domain-containing protein</fullName>
    </recommendedName>
</protein>
<dbReference type="Proteomes" id="UP000053593">
    <property type="component" value="Unassembled WGS sequence"/>
</dbReference>
<gene>
    <name evidence="1" type="ORF">GYMLUDRAFT_99348</name>
</gene>
<sequence length="383" mass="42590">MPIPTELVGSLPRPVYLQQAYADFNSGKITREEFVQAQDKAVEDSLTRLIKTGETYLTDGDQRVSSFFTYPVVDILGGKGLANSVVEDGIRFPYDDGHHRQIPRIVKGPFRYSTFAWQMFKQNAALSKGHPMKQAVISPSMIYLQYPLNEEVPGYSKEQFMADVVNECEKDIRGCFAAGVKRVSIDFTEGRLALKNDPQYPWTAASLLDTFIDLNNQVLDRFTPAERINIGVHTCPGGDSGSYHSLDVPYYSLLPSLFKINAGYFLMQLASHAPDIRTSVYQEIGKHIRKDANGVKQVAFIGVIDPGNPTVETPEEVCESLVEAGKYIPADQLGATDDCGFNPFINEVKPKYGGDSDFVRDIVFEKIAARVKGAKMASERLHI</sequence>
<evidence type="ECO:0008006" key="3">
    <source>
        <dbReference type="Google" id="ProtNLM"/>
    </source>
</evidence>
<dbReference type="AlphaFoldDB" id="A0A0D0C1F6"/>
<dbReference type="OrthoDB" id="1053771at2759"/>
<accession>A0A0D0C1F6</accession>
<proteinExistence type="predicted"/>
<dbReference type="InterPro" id="IPR038071">
    <property type="entry name" value="UROD/MetE-like_sf"/>
</dbReference>
<name>A0A0D0C1F6_9AGAR</name>
<dbReference type="PANTHER" id="PTHR43844:SF2">
    <property type="entry name" value="SYNTHASE, VITAMIN-B12 INDEPENDENT, PUTATIVE (AFU_ORTHOLOGUE AFUA_3G12060)-RELATED"/>
    <property type="match status" value="1"/>
</dbReference>
<dbReference type="EMBL" id="KN834800">
    <property type="protein sequence ID" value="KIK56179.1"/>
    <property type="molecule type" value="Genomic_DNA"/>
</dbReference>
<keyword evidence="2" id="KW-1185">Reference proteome</keyword>
<reference evidence="1 2" key="1">
    <citation type="submission" date="2014-04" db="EMBL/GenBank/DDBJ databases">
        <title>Evolutionary Origins and Diversification of the Mycorrhizal Mutualists.</title>
        <authorList>
            <consortium name="DOE Joint Genome Institute"/>
            <consortium name="Mycorrhizal Genomics Consortium"/>
            <person name="Kohler A."/>
            <person name="Kuo A."/>
            <person name="Nagy L.G."/>
            <person name="Floudas D."/>
            <person name="Copeland A."/>
            <person name="Barry K.W."/>
            <person name="Cichocki N."/>
            <person name="Veneault-Fourrey C."/>
            <person name="LaButti K."/>
            <person name="Lindquist E.A."/>
            <person name="Lipzen A."/>
            <person name="Lundell T."/>
            <person name="Morin E."/>
            <person name="Murat C."/>
            <person name="Riley R."/>
            <person name="Ohm R."/>
            <person name="Sun H."/>
            <person name="Tunlid A."/>
            <person name="Henrissat B."/>
            <person name="Grigoriev I.V."/>
            <person name="Hibbett D.S."/>
            <person name="Martin F."/>
        </authorList>
    </citation>
    <scope>NUCLEOTIDE SEQUENCE [LARGE SCALE GENOMIC DNA]</scope>
    <source>
        <strain evidence="1 2">FD-317 M1</strain>
    </source>
</reference>
<dbReference type="SUPFAM" id="SSF51726">
    <property type="entry name" value="UROD/MetE-like"/>
    <property type="match status" value="1"/>
</dbReference>
<evidence type="ECO:0000313" key="1">
    <source>
        <dbReference type="EMBL" id="KIK56179.1"/>
    </source>
</evidence>
<dbReference type="PANTHER" id="PTHR43844">
    <property type="entry name" value="METHIONINE SYNTHASE"/>
    <property type="match status" value="1"/>
</dbReference>